<evidence type="ECO:0000313" key="1">
    <source>
        <dbReference type="EMBL" id="KHG29005.1"/>
    </source>
</evidence>
<sequence length="32" mass="3445">MARQYALTASIWGVVSTLPEASRNYCGARGKS</sequence>
<reference evidence="2" key="1">
    <citation type="submission" date="2014-09" db="EMBL/GenBank/DDBJ databases">
        <authorList>
            <person name="Mudge J."/>
            <person name="Ramaraj T."/>
            <person name="Lindquist I.E."/>
            <person name="Bharti A.K."/>
            <person name="Sundararajan A."/>
            <person name="Cameron C.T."/>
            <person name="Woodward J.E."/>
            <person name="May G.D."/>
            <person name="Brubaker C."/>
            <person name="Broadhvest J."/>
            <person name="Wilkins T.A."/>
        </authorList>
    </citation>
    <scope>NUCLEOTIDE SEQUENCE</scope>
    <source>
        <strain evidence="2">cv. AKA8401</strain>
    </source>
</reference>
<dbReference type="EMBL" id="KN447462">
    <property type="protein sequence ID" value="KHG29005.1"/>
    <property type="molecule type" value="Genomic_DNA"/>
</dbReference>
<protein>
    <submittedName>
        <fullName evidence="1">Uncharacterized protein</fullName>
    </submittedName>
</protein>
<dbReference type="Proteomes" id="UP000032142">
    <property type="component" value="Unassembled WGS sequence"/>
</dbReference>
<dbReference type="AlphaFoldDB" id="A0A0B0PVF8"/>
<keyword evidence="2" id="KW-1185">Reference proteome</keyword>
<gene>
    <name evidence="1" type="ORF">F383_16031</name>
</gene>
<name>A0A0B0PVF8_GOSAR</name>
<organism evidence="1 2">
    <name type="scientific">Gossypium arboreum</name>
    <name type="common">Tree cotton</name>
    <name type="synonym">Gossypium nanking</name>
    <dbReference type="NCBI Taxonomy" id="29729"/>
    <lineage>
        <taxon>Eukaryota</taxon>
        <taxon>Viridiplantae</taxon>
        <taxon>Streptophyta</taxon>
        <taxon>Embryophyta</taxon>
        <taxon>Tracheophyta</taxon>
        <taxon>Spermatophyta</taxon>
        <taxon>Magnoliopsida</taxon>
        <taxon>eudicotyledons</taxon>
        <taxon>Gunneridae</taxon>
        <taxon>Pentapetalae</taxon>
        <taxon>rosids</taxon>
        <taxon>malvids</taxon>
        <taxon>Malvales</taxon>
        <taxon>Malvaceae</taxon>
        <taxon>Malvoideae</taxon>
        <taxon>Gossypium</taxon>
    </lineage>
</organism>
<accession>A0A0B0PVF8</accession>
<proteinExistence type="predicted"/>
<evidence type="ECO:0000313" key="2">
    <source>
        <dbReference type="Proteomes" id="UP000032142"/>
    </source>
</evidence>